<dbReference type="AlphaFoldDB" id="A0A5A9N248"/>
<comment type="caution">
    <text evidence="1">Lacks conserved residue(s) required for the propagation of feature annotation.</text>
</comment>
<dbReference type="Gene3D" id="2.10.50.10">
    <property type="entry name" value="Tumor Necrosis Factor Receptor, subunit A, domain 2"/>
    <property type="match status" value="2"/>
</dbReference>
<comment type="caution">
    <text evidence="4">The sequence shown here is derived from an EMBL/GenBank/DDBJ whole genome shotgun (WGS) entry which is preliminary data.</text>
</comment>
<keyword evidence="2" id="KW-0732">Signal</keyword>
<feature type="domain" description="TNFR-Cys" evidence="3">
    <location>
        <begin position="59"/>
        <end position="101"/>
    </location>
</feature>
<feature type="signal peptide" evidence="2">
    <location>
        <begin position="1"/>
        <end position="16"/>
    </location>
</feature>
<dbReference type="SMART" id="SM00208">
    <property type="entry name" value="TNFR"/>
    <property type="match status" value="2"/>
</dbReference>
<dbReference type="SUPFAM" id="SSF57586">
    <property type="entry name" value="TNF receptor-like"/>
    <property type="match status" value="2"/>
</dbReference>
<dbReference type="PANTHER" id="PTHR47496">
    <property type="entry name" value="CD27"/>
    <property type="match status" value="1"/>
</dbReference>
<dbReference type="GO" id="GO:0009897">
    <property type="term" value="C:external side of plasma membrane"/>
    <property type="evidence" value="ECO:0007669"/>
    <property type="project" value="TreeGrafter"/>
</dbReference>
<dbReference type="InterPro" id="IPR001368">
    <property type="entry name" value="TNFR/NGFR_Cys_rich_reg"/>
</dbReference>
<organism evidence="4 5">
    <name type="scientific">Triplophysa tibetana</name>
    <dbReference type="NCBI Taxonomy" id="1572043"/>
    <lineage>
        <taxon>Eukaryota</taxon>
        <taxon>Metazoa</taxon>
        <taxon>Chordata</taxon>
        <taxon>Craniata</taxon>
        <taxon>Vertebrata</taxon>
        <taxon>Euteleostomi</taxon>
        <taxon>Actinopterygii</taxon>
        <taxon>Neopterygii</taxon>
        <taxon>Teleostei</taxon>
        <taxon>Ostariophysi</taxon>
        <taxon>Cypriniformes</taxon>
        <taxon>Nemacheilidae</taxon>
        <taxon>Triplophysa</taxon>
    </lineage>
</organism>
<reference evidence="4 5" key="1">
    <citation type="journal article" date="2019" name="Mol. Ecol. Resour.">
        <title>Chromosome-level genome assembly of Triplophysa tibetana, a fish adapted to the harsh high-altitude environment of the Tibetan Plateau.</title>
        <authorList>
            <person name="Yang X."/>
            <person name="Liu H."/>
            <person name="Ma Z."/>
            <person name="Zou Y."/>
            <person name="Zou M."/>
            <person name="Mao Y."/>
            <person name="Li X."/>
            <person name="Wang H."/>
            <person name="Chen T."/>
            <person name="Wang W."/>
            <person name="Yang R."/>
        </authorList>
    </citation>
    <scope>NUCLEOTIDE SEQUENCE [LARGE SCALE GENOMIC DNA]</scope>
    <source>
        <strain evidence="4">TTIB1903HZAU</strain>
        <tissue evidence="4">Muscle</tissue>
    </source>
</reference>
<sequence length="168" mass="18976">MLTLLSIFLLLSNVLSLDQSLNCDKKFEYEEGKRCCKKCLAGEFMAHRCSGQSETKCNPCSNGYYNEDYNNSYKQCKSCKGCYKEHMKVERNCTLTSDAACMCEDGFRCSDKNCETCVKVRTPVPTKPPVPTALCSSEKRDSKCSECTEEEEVPMPVQEVCEKTLEDV</sequence>
<dbReference type="PROSITE" id="PS50050">
    <property type="entry name" value="TNFR_NGFR_2"/>
    <property type="match status" value="1"/>
</dbReference>
<proteinExistence type="predicted"/>
<feature type="chain" id="PRO_5022740550" description="TNFR-Cys domain-containing protein" evidence="2">
    <location>
        <begin position="17"/>
        <end position="168"/>
    </location>
</feature>
<dbReference type="GO" id="GO:0043066">
    <property type="term" value="P:negative regulation of apoptotic process"/>
    <property type="evidence" value="ECO:0007669"/>
    <property type="project" value="TreeGrafter"/>
</dbReference>
<feature type="repeat" description="TNFR-Cys" evidence="1">
    <location>
        <begin position="59"/>
        <end position="101"/>
    </location>
</feature>
<dbReference type="Proteomes" id="UP000324632">
    <property type="component" value="Chromosome 24"/>
</dbReference>
<evidence type="ECO:0000313" key="5">
    <source>
        <dbReference type="Proteomes" id="UP000324632"/>
    </source>
</evidence>
<dbReference type="EMBL" id="SOYY01000024">
    <property type="protein sequence ID" value="KAA0703016.1"/>
    <property type="molecule type" value="Genomic_DNA"/>
</dbReference>
<dbReference type="PROSITE" id="PS00652">
    <property type="entry name" value="TNFR_NGFR_1"/>
    <property type="match status" value="1"/>
</dbReference>
<keyword evidence="5" id="KW-1185">Reference proteome</keyword>
<evidence type="ECO:0000256" key="2">
    <source>
        <dbReference type="SAM" id="SignalP"/>
    </source>
</evidence>
<evidence type="ECO:0000256" key="1">
    <source>
        <dbReference type="PROSITE-ProRule" id="PRU00206"/>
    </source>
</evidence>
<dbReference type="InterPro" id="IPR053126">
    <property type="entry name" value="CD27_receptor"/>
</dbReference>
<protein>
    <recommendedName>
        <fullName evidence="3">TNFR-Cys domain-containing protein</fullName>
    </recommendedName>
</protein>
<dbReference type="PANTHER" id="PTHR47496:SF1">
    <property type="entry name" value="CD27 ANTIGEN"/>
    <property type="match status" value="1"/>
</dbReference>
<name>A0A5A9N248_9TELE</name>
<gene>
    <name evidence="4" type="ORF">E1301_Tti010876</name>
</gene>
<accession>A0A5A9N248</accession>
<evidence type="ECO:0000259" key="3">
    <source>
        <dbReference type="PROSITE" id="PS50050"/>
    </source>
</evidence>
<evidence type="ECO:0000313" key="4">
    <source>
        <dbReference type="EMBL" id="KAA0703016.1"/>
    </source>
</evidence>